<evidence type="ECO:0000256" key="6">
    <source>
        <dbReference type="ARBA" id="ARBA00023242"/>
    </source>
</evidence>
<dbReference type="GO" id="GO:0033588">
    <property type="term" value="C:elongator holoenzyme complex"/>
    <property type="evidence" value="ECO:0007669"/>
    <property type="project" value="InterPro"/>
</dbReference>
<evidence type="ECO:0000256" key="1">
    <source>
        <dbReference type="ARBA" id="ARBA00004123"/>
    </source>
</evidence>
<dbReference type="PANTHER" id="PTHR44111">
    <property type="entry name" value="ELONGATOR COMPLEX PROTEIN 2"/>
    <property type="match status" value="1"/>
</dbReference>
<gene>
    <name evidence="7" type="ORF">LSAT_V11C800443740</name>
</gene>
<comment type="subcellular location">
    <subcellularLocation>
        <location evidence="2">Cytoplasm</location>
    </subcellularLocation>
    <subcellularLocation>
        <location evidence="1">Nucleus</location>
    </subcellularLocation>
</comment>
<keyword evidence="6" id="KW-0539">Nucleus</keyword>
<protein>
    <submittedName>
        <fullName evidence="7">Uncharacterized protein</fullName>
    </submittedName>
</protein>
<name>A0A9R1UUH2_LACSA</name>
<evidence type="ECO:0000313" key="8">
    <source>
        <dbReference type="Proteomes" id="UP000235145"/>
    </source>
</evidence>
<dbReference type="EMBL" id="NBSK02000008">
    <property type="protein sequence ID" value="KAJ0193798.1"/>
    <property type="molecule type" value="Genomic_DNA"/>
</dbReference>
<keyword evidence="8" id="KW-1185">Reference proteome</keyword>
<sequence>MILFILKGKRNCLSIIKGKRNYKFVSGADERVARVFEAPLSFLKILNHATSCLYEFEDLQVDDVKALGATMSVLGLSQKPIESLKGMK</sequence>
<keyword evidence="3" id="KW-0963">Cytoplasm</keyword>
<dbReference type="GO" id="GO:0002098">
    <property type="term" value="P:tRNA wobble uridine modification"/>
    <property type="evidence" value="ECO:0007669"/>
    <property type="project" value="InterPro"/>
</dbReference>
<dbReference type="GO" id="GO:0005737">
    <property type="term" value="C:cytoplasm"/>
    <property type="evidence" value="ECO:0007669"/>
    <property type="project" value="UniProtKB-SubCell"/>
</dbReference>
<evidence type="ECO:0000256" key="3">
    <source>
        <dbReference type="ARBA" id="ARBA00022490"/>
    </source>
</evidence>
<organism evidence="7 8">
    <name type="scientific">Lactuca sativa</name>
    <name type="common">Garden lettuce</name>
    <dbReference type="NCBI Taxonomy" id="4236"/>
    <lineage>
        <taxon>Eukaryota</taxon>
        <taxon>Viridiplantae</taxon>
        <taxon>Streptophyta</taxon>
        <taxon>Embryophyta</taxon>
        <taxon>Tracheophyta</taxon>
        <taxon>Spermatophyta</taxon>
        <taxon>Magnoliopsida</taxon>
        <taxon>eudicotyledons</taxon>
        <taxon>Gunneridae</taxon>
        <taxon>Pentapetalae</taxon>
        <taxon>asterids</taxon>
        <taxon>campanulids</taxon>
        <taxon>Asterales</taxon>
        <taxon>Asteraceae</taxon>
        <taxon>Cichorioideae</taxon>
        <taxon>Cichorieae</taxon>
        <taxon>Lactucinae</taxon>
        <taxon>Lactuca</taxon>
    </lineage>
</organism>
<dbReference type="PANTHER" id="PTHR44111:SF1">
    <property type="entry name" value="ELONGATOR COMPLEX PROTEIN 2"/>
    <property type="match status" value="1"/>
</dbReference>
<dbReference type="GO" id="GO:0005634">
    <property type="term" value="C:nucleus"/>
    <property type="evidence" value="ECO:0007669"/>
    <property type="project" value="UniProtKB-SubCell"/>
</dbReference>
<dbReference type="InterPro" id="IPR037289">
    <property type="entry name" value="Elp2"/>
</dbReference>
<proteinExistence type="predicted"/>
<reference evidence="7 8" key="1">
    <citation type="journal article" date="2017" name="Nat. Commun.">
        <title>Genome assembly with in vitro proximity ligation data and whole-genome triplication in lettuce.</title>
        <authorList>
            <person name="Reyes-Chin-Wo S."/>
            <person name="Wang Z."/>
            <person name="Yang X."/>
            <person name="Kozik A."/>
            <person name="Arikit S."/>
            <person name="Song C."/>
            <person name="Xia L."/>
            <person name="Froenicke L."/>
            <person name="Lavelle D.O."/>
            <person name="Truco M.J."/>
            <person name="Xia R."/>
            <person name="Zhu S."/>
            <person name="Xu C."/>
            <person name="Xu H."/>
            <person name="Xu X."/>
            <person name="Cox K."/>
            <person name="Korf I."/>
            <person name="Meyers B.C."/>
            <person name="Michelmore R.W."/>
        </authorList>
    </citation>
    <scope>NUCLEOTIDE SEQUENCE [LARGE SCALE GENOMIC DNA]</scope>
    <source>
        <strain evidence="8">cv. Salinas</strain>
        <tissue evidence="7">Seedlings</tissue>
    </source>
</reference>
<accession>A0A9R1UUH2</accession>
<dbReference type="Proteomes" id="UP000235145">
    <property type="component" value="Unassembled WGS sequence"/>
</dbReference>
<keyword evidence="4" id="KW-0853">WD repeat</keyword>
<evidence type="ECO:0000313" key="7">
    <source>
        <dbReference type="EMBL" id="KAJ0193798.1"/>
    </source>
</evidence>
<evidence type="ECO:0000256" key="5">
    <source>
        <dbReference type="ARBA" id="ARBA00022737"/>
    </source>
</evidence>
<keyword evidence="5" id="KW-0677">Repeat</keyword>
<evidence type="ECO:0000256" key="2">
    <source>
        <dbReference type="ARBA" id="ARBA00004496"/>
    </source>
</evidence>
<comment type="caution">
    <text evidence="7">The sequence shown here is derived from an EMBL/GenBank/DDBJ whole genome shotgun (WGS) entry which is preliminary data.</text>
</comment>
<dbReference type="AlphaFoldDB" id="A0A9R1UUH2"/>
<evidence type="ECO:0000256" key="4">
    <source>
        <dbReference type="ARBA" id="ARBA00022574"/>
    </source>
</evidence>